<keyword evidence="2" id="KW-1185">Reference proteome</keyword>
<comment type="caution">
    <text evidence="1">The sequence shown here is derived from an EMBL/GenBank/DDBJ whole genome shotgun (WGS) entry which is preliminary data.</text>
</comment>
<name>W7BVK9_9LIST</name>
<sequence>MFETLIQMALGPEYVSLYVTFFHDDGCVQILARLSDGEAHDGIAFEASVHHATSCYALEACRNTSISLYYCMARPSNNAFFKYR</sequence>
<proteinExistence type="predicted"/>
<reference evidence="1 2" key="1">
    <citation type="journal article" date="2014" name="Int. J. Syst. Evol. Microbiol.">
        <title>Listeria floridensis sp. nov., Listeria aquatica sp. nov., Listeria cornellensis sp. nov., Listeria riparia sp. nov. and Listeria grandensis sp. nov., from agricultural and natural environments.</title>
        <authorList>
            <person name="den Bakker H.C."/>
            <person name="Warchocki S."/>
            <person name="Wright E.M."/>
            <person name="Allred A.F."/>
            <person name="Ahlstrom C."/>
            <person name="Manuel C.S."/>
            <person name="Stasiewicz M.J."/>
            <person name="Burrell A."/>
            <person name="Roof S."/>
            <person name="Strawn L."/>
            <person name="Fortes E.D."/>
            <person name="Nightingale K.K."/>
            <person name="Kephart D."/>
            <person name="Wiedmann M."/>
        </authorList>
    </citation>
    <scope>NUCLEOTIDE SEQUENCE [LARGE SCALE GENOMIC DNA]</scope>
    <source>
        <strain evidence="2">FSL F6-969</strain>
    </source>
</reference>
<gene>
    <name evidence="1" type="ORF">PCORN_07170</name>
</gene>
<dbReference type="STRING" id="1265820.PCORN_07170"/>
<dbReference type="RefSeq" id="WP_036078575.1">
    <property type="nucleotide sequence ID" value="NZ_AODE01000014.1"/>
</dbReference>
<organism evidence="1 2">
    <name type="scientific">Listeria cornellensis FSL F6-0969</name>
    <dbReference type="NCBI Taxonomy" id="1265820"/>
    <lineage>
        <taxon>Bacteria</taxon>
        <taxon>Bacillati</taxon>
        <taxon>Bacillota</taxon>
        <taxon>Bacilli</taxon>
        <taxon>Bacillales</taxon>
        <taxon>Listeriaceae</taxon>
        <taxon>Listeria</taxon>
    </lineage>
</organism>
<protein>
    <submittedName>
        <fullName evidence="1">Uncharacterized protein</fullName>
    </submittedName>
</protein>
<dbReference type="EMBL" id="AODE01000014">
    <property type="protein sequence ID" value="EUJ30789.1"/>
    <property type="molecule type" value="Genomic_DNA"/>
</dbReference>
<accession>W7BVK9</accession>
<evidence type="ECO:0000313" key="2">
    <source>
        <dbReference type="Proteomes" id="UP000019254"/>
    </source>
</evidence>
<dbReference type="Proteomes" id="UP000019254">
    <property type="component" value="Unassembled WGS sequence"/>
</dbReference>
<dbReference type="AlphaFoldDB" id="W7BVK9"/>
<evidence type="ECO:0000313" key="1">
    <source>
        <dbReference type="EMBL" id="EUJ30789.1"/>
    </source>
</evidence>